<proteinExistence type="predicted"/>
<dbReference type="EMBL" id="CAJPDS010000127">
    <property type="protein sequence ID" value="CAF9939270.1"/>
    <property type="molecule type" value="Genomic_DNA"/>
</dbReference>
<feature type="region of interest" description="Disordered" evidence="1">
    <location>
        <begin position="668"/>
        <end position="702"/>
    </location>
</feature>
<name>A0A8H3J212_9LECA</name>
<evidence type="ECO:0000313" key="3">
    <source>
        <dbReference type="Proteomes" id="UP000664521"/>
    </source>
</evidence>
<protein>
    <submittedName>
        <fullName evidence="2">Uncharacterized protein</fullName>
    </submittedName>
</protein>
<reference evidence="2" key="1">
    <citation type="submission" date="2021-03" db="EMBL/GenBank/DDBJ databases">
        <authorList>
            <person name="Tagirdzhanova G."/>
        </authorList>
    </citation>
    <scope>NUCLEOTIDE SEQUENCE</scope>
</reference>
<feature type="compositionally biased region" description="Low complexity" evidence="1">
    <location>
        <begin position="297"/>
        <end position="333"/>
    </location>
</feature>
<feature type="compositionally biased region" description="Polar residues" evidence="1">
    <location>
        <begin position="375"/>
        <end position="391"/>
    </location>
</feature>
<dbReference type="AlphaFoldDB" id="A0A8H3J212"/>
<feature type="compositionally biased region" description="Low complexity" evidence="1">
    <location>
        <begin position="264"/>
        <end position="276"/>
    </location>
</feature>
<feature type="region of interest" description="Disordered" evidence="1">
    <location>
        <begin position="264"/>
        <end position="284"/>
    </location>
</feature>
<keyword evidence="3" id="KW-1185">Reference proteome</keyword>
<sequence length="728" mass="80752">MAHTTFNDPSEPIRRILSRAICEISPEQVPISTCATNYRLHKPEGSEVRQILDPETIGNGWGKAAGSPEHIWAETDETVCTYYRLVGEDMLRLFTVPQEGETFVAVRKYAHQPDITSAAINVYIASAYTIESPEVKMVRSDGWSTPAEAMDALLLDVEHKIFLMTVPGKHDALDSNQIAKALPNIYKDIRTHREYVENSEPAAFPQGLSKTGIESHGNAMDGPSNTVPTMGLHQASPTNSQSVDPVVPLPNPFQEGGMSGMWSGTNTNGSLLGNGNIHVDTHPGWAQANNHFQLDHQGQQPQQYQQPQQGGQPLPYQQSLPFHQPQPYHQPQQYPHPPQLQQPLQYQQPQPYQQPLPYHQPQQFQQGQQDHQPLDSLQSQGRMPINLQSNAPMRKRRGRPPKNTTLEASERPNPPVGSPKPKRRGRPPKDRSGEADQGSDERQQRKDKVANLKKNATLRAADNEAETIDPAQNAFGEVNAATLPQAGTHVQGTFSPAYGYGQENLQPHPVAPWPQADNQAQLGFNPSYGYGQENLQPYSMAPQINTDNQTQATFNPSYLYGQEALQPYSAAPQLQTDNMPQANFNPGYIYGQDVLQPTPMAPQLQTDNLPQTNFSSAYSYGQENLQQYPIAPQVITNNNAQGTFDATSGSGNEDLQQQLMTLQLNTDTHTPGVLDTAERYEQEDVPPPQEAPTPETQTEEDEFAAFDEWLDTAMEMPDEETARMDGSP</sequence>
<feature type="region of interest" description="Disordered" evidence="1">
    <location>
        <begin position="296"/>
        <end position="468"/>
    </location>
</feature>
<gene>
    <name evidence="2" type="ORF">HETSPECPRED_001535</name>
</gene>
<comment type="caution">
    <text evidence="2">The sequence shown here is derived from an EMBL/GenBank/DDBJ whole genome shotgun (WGS) entry which is preliminary data.</text>
</comment>
<feature type="compositionally biased region" description="Low complexity" evidence="1">
    <location>
        <begin position="341"/>
        <end position="371"/>
    </location>
</feature>
<evidence type="ECO:0000256" key="1">
    <source>
        <dbReference type="SAM" id="MobiDB-lite"/>
    </source>
</evidence>
<dbReference type="Proteomes" id="UP000664521">
    <property type="component" value="Unassembled WGS sequence"/>
</dbReference>
<feature type="compositionally biased region" description="Basic and acidic residues" evidence="1">
    <location>
        <begin position="427"/>
        <end position="450"/>
    </location>
</feature>
<feature type="region of interest" description="Disordered" evidence="1">
    <location>
        <begin position="221"/>
        <end position="245"/>
    </location>
</feature>
<evidence type="ECO:0000313" key="2">
    <source>
        <dbReference type="EMBL" id="CAF9939270.1"/>
    </source>
</evidence>
<accession>A0A8H3J212</accession>
<organism evidence="2 3">
    <name type="scientific">Heterodermia speciosa</name>
    <dbReference type="NCBI Taxonomy" id="116794"/>
    <lineage>
        <taxon>Eukaryota</taxon>
        <taxon>Fungi</taxon>
        <taxon>Dikarya</taxon>
        <taxon>Ascomycota</taxon>
        <taxon>Pezizomycotina</taxon>
        <taxon>Lecanoromycetes</taxon>
        <taxon>OSLEUM clade</taxon>
        <taxon>Lecanoromycetidae</taxon>
        <taxon>Caliciales</taxon>
        <taxon>Physciaceae</taxon>
        <taxon>Heterodermia</taxon>
    </lineage>
</organism>